<feature type="region of interest" description="Disordered" evidence="1">
    <location>
        <begin position="87"/>
        <end position="108"/>
    </location>
</feature>
<protein>
    <submittedName>
        <fullName evidence="2">Pco108434</fullName>
    </submittedName>
</protein>
<dbReference type="AlphaFoldDB" id="A0A0A9DYX3"/>
<evidence type="ECO:0000256" key="1">
    <source>
        <dbReference type="SAM" id="MobiDB-lite"/>
    </source>
</evidence>
<name>A0A0A9DYX3_ARUDO</name>
<organism evidence="2">
    <name type="scientific">Arundo donax</name>
    <name type="common">Giant reed</name>
    <name type="synonym">Donax arundinaceus</name>
    <dbReference type="NCBI Taxonomy" id="35708"/>
    <lineage>
        <taxon>Eukaryota</taxon>
        <taxon>Viridiplantae</taxon>
        <taxon>Streptophyta</taxon>
        <taxon>Embryophyta</taxon>
        <taxon>Tracheophyta</taxon>
        <taxon>Spermatophyta</taxon>
        <taxon>Magnoliopsida</taxon>
        <taxon>Liliopsida</taxon>
        <taxon>Poales</taxon>
        <taxon>Poaceae</taxon>
        <taxon>PACMAD clade</taxon>
        <taxon>Arundinoideae</taxon>
        <taxon>Arundineae</taxon>
        <taxon>Arundo</taxon>
    </lineage>
</organism>
<feature type="region of interest" description="Disordered" evidence="1">
    <location>
        <begin position="1"/>
        <end position="31"/>
    </location>
</feature>
<dbReference type="EMBL" id="GBRH01204146">
    <property type="protein sequence ID" value="JAD93749.1"/>
    <property type="molecule type" value="Transcribed_RNA"/>
</dbReference>
<reference evidence="2" key="1">
    <citation type="submission" date="2014-09" db="EMBL/GenBank/DDBJ databases">
        <authorList>
            <person name="Magalhaes I.L.F."/>
            <person name="Oliveira U."/>
            <person name="Santos F.R."/>
            <person name="Vidigal T.H.D.A."/>
            <person name="Brescovit A.D."/>
            <person name="Santos A.J."/>
        </authorList>
    </citation>
    <scope>NUCLEOTIDE SEQUENCE</scope>
    <source>
        <tissue evidence="2">Shoot tissue taken approximately 20 cm above the soil surface</tissue>
    </source>
</reference>
<evidence type="ECO:0000313" key="2">
    <source>
        <dbReference type="EMBL" id="JAD93749.1"/>
    </source>
</evidence>
<accession>A0A0A9DYX3</accession>
<sequence length="108" mass="11632">MLSKVPETFPNLRGDEDVGVDADGAQPPQRVEAPVGLRRVLLLGHRVGRLLGHLERLQQLPLHGGGAARQGEIKTLAPRRRLSLSSVWRGGGGEERKEVGFVGEGEAL</sequence>
<proteinExistence type="predicted"/>
<reference evidence="2" key="2">
    <citation type="journal article" date="2015" name="Data Brief">
        <title>Shoot transcriptome of the giant reed, Arundo donax.</title>
        <authorList>
            <person name="Barrero R.A."/>
            <person name="Guerrero F.D."/>
            <person name="Moolhuijzen P."/>
            <person name="Goolsby J.A."/>
            <person name="Tidwell J."/>
            <person name="Bellgard S.E."/>
            <person name="Bellgard M.I."/>
        </authorList>
    </citation>
    <scope>NUCLEOTIDE SEQUENCE</scope>
    <source>
        <tissue evidence="2">Shoot tissue taken approximately 20 cm above the soil surface</tissue>
    </source>
</reference>